<evidence type="ECO:0000256" key="4">
    <source>
        <dbReference type="ARBA" id="ARBA00023316"/>
    </source>
</evidence>
<keyword evidence="7" id="KW-1185">Reference proteome</keyword>
<comment type="catalytic activity">
    <reaction evidence="1">
        <text>Hydrolyzes the link between N-acetylmuramoyl residues and L-amino acid residues in certain cell-wall glycopeptides.</text>
        <dbReference type="EC" id="3.5.1.28"/>
    </reaction>
</comment>
<dbReference type="STRING" id="990712.SAMN05216257_10353"/>
<protein>
    <recommendedName>
        <fullName evidence="2">N-acetylmuramoyl-L-alanine amidase</fullName>
        <ecNumber evidence="2">3.5.1.28</ecNumber>
    </recommendedName>
</protein>
<name>A0A1G9CBR1_9RHOB</name>
<dbReference type="EMBL" id="FNFV01000003">
    <property type="protein sequence ID" value="SDK49113.1"/>
    <property type="molecule type" value="Genomic_DNA"/>
</dbReference>
<dbReference type="GO" id="GO:0019867">
    <property type="term" value="C:outer membrane"/>
    <property type="evidence" value="ECO:0007669"/>
    <property type="project" value="TreeGrafter"/>
</dbReference>
<dbReference type="OrthoDB" id="9794842at2"/>
<evidence type="ECO:0000313" key="6">
    <source>
        <dbReference type="EMBL" id="SDK49113.1"/>
    </source>
</evidence>
<proteinExistence type="predicted"/>
<evidence type="ECO:0000256" key="3">
    <source>
        <dbReference type="ARBA" id="ARBA00022801"/>
    </source>
</evidence>
<dbReference type="Gene3D" id="3.40.80.10">
    <property type="entry name" value="Peptidoglycan recognition protein-like"/>
    <property type="match status" value="1"/>
</dbReference>
<dbReference type="Pfam" id="PF01510">
    <property type="entry name" value="Amidase_2"/>
    <property type="match status" value="1"/>
</dbReference>
<dbReference type="SMART" id="SM00644">
    <property type="entry name" value="Ami_2"/>
    <property type="match status" value="1"/>
</dbReference>
<dbReference type="GO" id="GO:0071555">
    <property type="term" value="P:cell wall organization"/>
    <property type="evidence" value="ECO:0007669"/>
    <property type="project" value="UniProtKB-KW"/>
</dbReference>
<dbReference type="GO" id="GO:0009253">
    <property type="term" value="P:peptidoglycan catabolic process"/>
    <property type="evidence" value="ECO:0007669"/>
    <property type="project" value="InterPro"/>
</dbReference>
<feature type="domain" description="N-acetylmuramoyl-L-alanine amidase" evidence="5">
    <location>
        <begin position="1"/>
        <end position="120"/>
    </location>
</feature>
<dbReference type="GO" id="GO:0009254">
    <property type="term" value="P:peptidoglycan turnover"/>
    <property type="evidence" value="ECO:0007669"/>
    <property type="project" value="TreeGrafter"/>
</dbReference>
<evidence type="ECO:0000256" key="2">
    <source>
        <dbReference type="ARBA" id="ARBA00011901"/>
    </source>
</evidence>
<dbReference type="AlphaFoldDB" id="A0A1G9CBR1"/>
<dbReference type="InterPro" id="IPR051206">
    <property type="entry name" value="NAMLAA_amidase_2"/>
</dbReference>
<sequence>MVVLHYTAMGSAEAALERLCDTQAEVSAHWLIARDGRLFRLVPEEARAWHAGAGAWGQVRDVNSRSIGIEIDNDGQSPFAAPAMATLEALLAEIMQRWAIRPERVIGHADMAPGRKPDPGPRFDWLRLARAGLSVWPAPGREPRAADEGAFLAAARAFGYRAPEGCDDPAGLILRVFRARFRPFARGPLSPADMAAIADLAARFPVDRDAPAS</sequence>
<dbReference type="Proteomes" id="UP000199328">
    <property type="component" value="Unassembled WGS sequence"/>
</dbReference>
<evidence type="ECO:0000256" key="1">
    <source>
        <dbReference type="ARBA" id="ARBA00001561"/>
    </source>
</evidence>
<evidence type="ECO:0000313" key="7">
    <source>
        <dbReference type="Proteomes" id="UP000199328"/>
    </source>
</evidence>
<evidence type="ECO:0000259" key="5">
    <source>
        <dbReference type="SMART" id="SM00644"/>
    </source>
</evidence>
<organism evidence="6 7">
    <name type="scientific">Meinhardsimonia xiamenensis</name>
    <dbReference type="NCBI Taxonomy" id="990712"/>
    <lineage>
        <taxon>Bacteria</taxon>
        <taxon>Pseudomonadati</taxon>
        <taxon>Pseudomonadota</taxon>
        <taxon>Alphaproteobacteria</taxon>
        <taxon>Rhodobacterales</taxon>
        <taxon>Paracoccaceae</taxon>
        <taxon>Meinhardsimonia</taxon>
    </lineage>
</organism>
<dbReference type="PANTHER" id="PTHR30417:SF1">
    <property type="entry name" value="N-ACETYLMURAMOYL-L-ALANINE AMIDASE AMID"/>
    <property type="match status" value="1"/>
</dbReference>
<keyword evidence="4" id="KW-0961">Cell wall biogenesis/degradation</keyword>
<dbReference type="CDD" id="cd06583">
    <property type="entry name" value="PGRP"/>
    <property type="match status" value="1"/>
</dbReference>
<dbReference type="InterPro" id="IPR002502">
    <property type="entry name" value="Amidase_domain"/>
</dbReference>
<dbReference type="InterPro" id="IPR036505">
    <property type="entry name" value="Amidase/PGRP_sf"/>
</dbReference>
<dbReference type="GO" id="GO:0008745">
    <property type="term" value="F:N-acetylmuramoyl-L-alanine amidase activity"/>
    <property type="evidence" value="ECO:0007669"/>
    <property type="project" value="UniProtKB-EC"/>
</dbReference>
<keyword evidence="3" id="KW-0378">Hydrolase</keyword>
<reference evidence="7" key="1">
    <citation type="submission" date="2016-10" db="EMBL/GenBank/DDBJ databases">
        <authorList>
            <person name="Varghese N."/>
            <person name="Submissions S."/>
        </authorList>
    </citation>
    <scope>NUCLEOTIDE SEQUENCE [LARGE SCALE GENOMIC DNA]</scope>
    <source>
        <strain evidence="7">CGMCC 1.10789</strain>
    </source>
</reference>
<accession>A0A1G9CBR1</accession>
<dbReference type="EC" id="3.5.1.28" evidence="2"/>
<dbReference type="SUPFAM" id="SSF55846">
    <property type="entry name" value="N-acetylmuramoyl-L-alanine amidase-like"/>
    <property type="match status" value="1"/>
</dbReference>
<gene>
    <name evidence="6" type="ORF">SAMN05216257_10353</name>
</gene>
<dbReference type="PANTHER" id="PTHR30417">
    <property type="entry name" value="N-ACETYLMURAMOYL-L-ALANINE AMIDASE AMID"/>
    <property type="match status" value="1"/>
</dbReference>